<accession>A0A8H2ZWV0</accession>
<dbReference type="Proteomes" id="UP000663846">
    <property type="component" value="Unassembled WGS sequence"/>
</dbReference>
<dbReference type="EMBL" id="CAJMWS010000015">
    <property type="protein sequence ID" value="CAE6337819.1"/>
    <property type="molecule type" value="Genomic_DNA"/>
</dbReference>
<gene>
    <name evidence="1" type="ORF">RDB_LOCUS1474</name>
</gene>
<evidence type="ECO:0000313" key="2">
    <source>
        <dbReference type="Proteomes" id="UP000663846"/>
    </source>
</evidence>
<sequence>MGEKKSKLKTQTVRNVVFGALPPLAFILGSEARNGPIPQTPSVDDSVTGWDLVTPITPANTTRDFPVLPSLTSSSSRALGSLISAFKGIPNPETWPMTSQSVGFSQMDWNEKERHMCVPISHLDRAWEALPGSGGNVKALEWLRDSHGVGHESVVLEVEVTDGPHQTWYVCVERYPGTHIHGDFATISPDKSRVVRPNSETRAEIEFPDRLSFAHVLRVLDIIERVSPSYFLVGSNCWFFASIVVEMLDIGQGPHQTKAARWIRGGCLKSTDHLMTKELNYKQHFQIEQQVRQLLSHPVKAVRPGSWCNILLSCGSGNSHDF</sequence>
<evidence type="ECO:0000313" key="1">
    <source>
        <dbReference type="EMBL" id="CAE6337819.1"/>
    </source>
</evidence>
<comment type="caution">
    <text evidence="1">The sequence shown here is derived from an EMBL/GenBank/DDBJ whole genome shotgun (WGS) entry which is preliminary data.</text>
</comment>
<reference evidence="1" key="1">
    <citation type="submission" date="2021-01" db="EMBL/GenBank/DDBJ databases">
        <authorList>
            <person name="Kaushik A."/>
        </authorList>
    </citation>
    <scope>NUCLEOTIDE SEQUENCE</scope>
    <source>
        <strain evidence="1">AG1-1C</strain>
    </source>
</reference>
<proteinExistence type="predicted"/>
<protein>
    <submittedName>
        <fullName evidence="1">Uncharacterized protein</fullName>
    </submittedName>
</protein>
<organism evidence="1 2">
    <name type="scientific">Rhizoctonia solani</name>
    <dbReference type="NCBI Taxonomy" id="456999"/>
    <lineage>
        <taxon>Eukaryota</taxon>
        <taxon>Fungi</taxon>
        <taxon>Dikarya</taxon>
        <taxon>Basidiomycota</taxon>
        <taxon>Agaricomycotina</taxon>
        <taxon>Agaricomycetes</taxon>
        <taxon>Cantharellales</taxon>
        <taxon>Ceratobasidiaceae</taxon>
        <taxon>Rhizoctonia</taxon>
    </lineage>
</organism>
<dbReference type="AlphaFoldDB" id="A0A8H2ZWV0"/>
<name>A0A8H2ZWV0_9AGAM</name>